<dbReference type="Proteomes" id="UP000886744">
    <property type="component" value="Unassembled WGS sequence"/>
</dbReference>
<accession>A0A9D1E2B2</accession>
<evidence type="ECO:0000256" key="1">
    <source>
        <dbReference type="SAM" id="Phobius"/>
    </source>
</evidence>
<keyword evidence="1" id="KW-1133">Transmembrane helix</keyword>
<evidence type="ECO:0000313" key="3">
    <source>
        <dbReference type="Proteomes" id="UP000886744"/>
    </source>
</evidence>
<reference evidence="2" key="1">
    <citation type="submission" date="2020-10" db="EMBL/GenBank/DDBJ databases">
        <authorList>
            <person name="Gilroy R."/>
        </authorList>
    </citation>
    <scope>NUCLEOTIDE SEQUENCE</scope>
    <source>
        <strain evidence="2">ChiHjej13B12-12457</strain>
    </source>
</reference>
<organism evidence="2 3">
    <name type="scientific">Candidatus Coprenecus avistercoris</name>
    <dbReference type="NCBI Taxonomy" id="2840730"/>
    <lineage>
        <taxon>Bacteria</taxon>
        <taxon>Pseudomonadati</taxon>
        <taxon>Bacteroidota</taxon>
        <taxon>Bacteroidia</taxon>
        <taxon>Bacteroidales</taxon>
        <taxon>Rikenellaceae</taxon>
        <taxon>Rikenellaceae incertae sedis</taxon>
        <taxon>Candidatus Coprenecus</taxon>
    </lineage>
</organism>
<feature type="transmembrane region" description="Helical" evidence="1">
    <location>
        <begin position="241"/>
        <end position="258"/>
    </location>
</feature>
<comment type="caution">
    <text evidence="2">The sequence shown here is derived from an EMBL/GenBank/DDBJ whole genome shotgun (WGS) entry which is preliminary data.</text>
</comment>
<gene>
    <name evidence="2" type="ORF">IAC94_06275</name>
</gene>
<evidence type="ECO:0000313" key="2">
    <source>
        <dbReference type="EMBL" id="HIR63109.1"/>
    </source>
</evidence>
<name>A0A9D1E2B2_9BACT</name>
<reference evidence="2" key="2">
    <citation type="journal article" date="2021" name="PeerJ">
        <title>Extensive microbial diversity within the chicken gut microbiome revealed by metagenomics and culture.</title>
        <authorList>
            <person name="Gilroy R."/>
            <person name="Ravi A."/>
            <person name="Getino M."/>
            <person name="Pursley I."/>
            <person name="Horton D.L."/>
            <person name="Alikhan N.F."/>
            <person name="Baker D."/>
            <person name="Gharbi K."/>
            <person name="Hall N."/>
            <person name="Watson M."/>
            <person name="Adriaenssens E.M."/>
            <person name="Foster-Nyarko E."/>
            <person name="Jarju S."/>
            <person name="Secka A."/>
            <person name="Antonio M."/>
            <person name="Oren A."/>
            <person name="Chaudhuri R.R."/>
            <person name="La Ragione R."/>
            <person name="Hildebrand F."/>
            <person name="Pallen M.J."/>
        </authorList>
    </citation>
    <scope>NUCLEOTIDE SEQUENCE</scope>
    <source>
        <strain evidence="2">ChiHjej13B12-12457</strain>
    </source>
</reference>
<feature type="transmembrane region" description="Helical" evidence="1">
    <location>
        <begin position="264"/>
        <end position="284"/>
    </location>
</feature>
<proteinExistence type="predicted"/>
<keyword evidence="1" id="KW-0472">Membrane</keyword>
<feature type="transmembrane region" description="Helical" evidence="1">
    <location>
        <begin position="210"/>
        <end position="229"/>
    </location>
</feature>
<dbReference type="EMBL" id="DVHI01000076">
    <property type="protein sequence ID" value="HIR63109.1"/>
    <property type="molecule type" value="Genomic_DNA"/>
</dbReference>
<feature type="transmembrane region" description="Helical" evidence="1">
    <location>
        <begin position="156"/>
        <end position="178"/>
    </location>
</feature>
<protein>
    <submittedName>
        <fullName evidence="2">Uncharacterized protein</fullName>
    </submittedName>
</protein>
<keyword evidence="1" id="KW-0812">Transmembrane</keyword>
<sequence>MLIFLMVLSTAALAVSYFFLPEEPGGGERMISTTWLSAFLAVFCFAAASVSMGLLNYRSFLFTSDTRLLYLPFLIWSLSVPGSMAFSVYHIAMILTIWSMFLVLTYVNSEKIRHECAFGAVLLAGTASLMVPPLMFMEIFIVLYFLYVRSHDTIRLLLSCLGGAALPWLYVFAGWYIFPGLLQIDGFLQNFRDGAAVTRLAPEVLRPEDMVWTGFAFLLIVRSLIFTLMHRRGKNKAQKNAFGLSGALSVLSMLIVAFCGRLEAPLYTMVAAVPVSFLVFDLLTNGRKAETSLWIVLLIVLATAQRVLDFFPDIRF</sequence>
<feature type="transmembrane region" description="Helical" evidence="1">
    <location>
        <begin position="38"/>
        <end position="57"/>
    </location>
</feature>
<feature type="transmembrane region" description="Helical" evidence="1">
    <location>
        <begin position="69"/>
        <end position="98"/>
    </location>
</feature>
<feature type="transmembrane region" description="Helical" evidence="1">
    <location>
        <begin position="291"/>
        <end position="308"/>
    </location>
</feature>
<dbReference type="AlphaFoldDB" id="A0A9D1E2B2"/>
<feature type="transmembrane region" description="Helical" evidence="1">
    <location>
        <begin position="118"/>
        <end position="147"/>
    </location>
</feature>